<evidence type="ECO:0000313" key="3">
    <source>
        <dbReference type="EMBL" id="TFK21932.1"/>
    </source>
</evidence>
<sequence length="429" mass="45802">MPSYTALFEDSSPFLRYSAGWETGTATVDRLVHLYSEGSFMVTERQGETLDFSFYGTGFGIYGAKRLNHGRFSINVDGTPYEETGIPPLGSPPTGSFNSTLFSLSGLRKGFHEVILTNLEPRFRDIDYVSWEASIGLDDEPLIVNTVQDSHPAWTYEPSDAWTDRPPTVGRFAAGTGHATSLPEATASLSFQVHAIAIYGPAGPDCASSYRVDIDSRPVNRTFNALKPIYRPRQLLFYGANLGPGAHVVSLSLSGGSQSQGILAIDYAEVYTTPSLNGSFSPLQGSIVRTSPCTQSLSSTPVPLGMVVGVSLVSGLAASTIVILGYLILLYKRGNIHVSSMSVMKVAPYSSSSTSANAESTHAVAVDMKTRQRHVGMPSVDRSVPGWCGPPIAEMRGEAGTSGKSAQVGPTQQHPEGPPPAYPASLQWA</sequence>
<dbReference type="OrthoDB" id="2564234at2759"/>
<dbReference type="STRING" id="230819.A0A5C3KNR4"/>
<organism evidence="3 4">
    <name type="scientific">Coprinopsis marcescibilis</name>
    <name type="common">Agaric fungus</name>
    <name type="synonym">Psathyrella marcescibilis</name>
    <dbReference type="NCBI Taxonomy" id="230819"/>
    <lineage>
        <taxon>Eukaryota</taxon>
        <taxon>Fungi</taxon>
        <taxon>Dikarya</taxon>
        <taxon>Basidiomycota</taxon>
        <taxon>Agaricomycotina</taxon>
        <taxon>Agaricomycetes</taxon>
        <taxon>Agaricomycetidae</taxon>
        <taxon>Agaricales</taxon>
        <taxon>Agaricineae</taxon>
        <taxon>Psathyrellaceae</taxon>
        <taxon>Coprinopsis</taxon>
    </lineage>
</organism>
<dbReference type="Gene3D" id="2.60.120.260">
    <property type="entry name" value="Galactose-binding domain-like"/>
    <property type="match status" value="2"/>
</dbReference>
<gene>
    <name evidence="3" type="ORF">FA15DRAFT_672065</name>
</gene>
<evidence type="ECO:0000256" key="1">
    <source>
        <dbReference type="SAM" id="MobiDB-lite"/>
    </source>
</evidence>
<evidence type="ECO:0008006" key="5">
    <source>
        <dbReference type="Google" id="ProtNLM"/>
    </source>
</evidence>
<name>A0A5C3KNR4_COPMA</name>
<feature type="region of interest" description="Disordered" evidence="1">
    <location>
        <begin position="390"/>
        <end position="429"/>
    </location>
</feature>
<protein>
    <recommendedName>
        <fullName evidence="5">Transmembrane protein</fullName>
    </recommendedName>
</protein>
<keyword evidence="2" id="KW-0812">Transmembrane</keyword>
<feature type="transmembrane region" description="Helical" evidence="2">
    <location>
        <begin position="304"/>
        <end position="331"/>
    </location>
</feature>
<evidence type="ECO:0000256" key="2">
    <source>
        <dbReference type="SAM" id="Phobius"/>
    </source>
</evidence>
<keyword evidence="2" id="KW-0472">Membrane</keyword>
<keyword evidence="4" id="KW-1185">Reference proteome</keyword>
<reference evidence="3 4" key="1">
    <citation type="journal article" date="2019" name="Nat. Ecol. Evol.">
        <title>Megaphylogeny resolves global patterns of mushroom evolution.</title>
        <authorList>
            <person name="Varga T."/>
            <person name="Krizsan K."/>
            <person name="Foldi C."/>
            <person name="Dima B."/>
            <person name="Sanchez-Garcia M."/>
            <person name="Sanchez-Ramirez S."/>
            <person name="Szollosi G.J."/>
            <person name="Szarkandi J.G."/>
            <person name="Papp V."/>
            <person name="Albert L."/>
            <person name="Andreopoulos W."/>
            <person name="Angelini C."/>
            <person name="Antonin V."/>
            <person name="Barry K.W."/>
            <person name="Bougher N.L."/>
            <person name="Buchanan P."/>
            <person name="Buyck B."/>
            <person name="Bense V."/>
            <person name="Catcheside P."/>
            <person name="Chovatia M."/>
            <person name="Cooper J."/>
            <person name="Damon W."/>
            <person name="Desjardin D."/>
            <person name="Finy P."/>
            <person name="Geml J."/>
            <person name="Haridas S."/>
            <person name="Hughes K."/>
            <person name="Justo A."/>
            <person name="Karasinski D."/>
            <person name="Kautmanova I."/>
            <person name="Kiss B."/>
            <person name="Kocsube S."/>
            <person name="Kotiranta H."/>
            <person name="LaButti K.M."/>
            <person name="Lechner B.E."/>
            <person name="Liimatainen K."/>
            <person name="Lipzen A."/>
            <person name="Lukacs Z."/>
            <person name="Mihaltcheva S."/>
            <person name="Morgado L.N."/>
            <person name="Niskanen T."/>
            <person name="Noordeloos M.E."/>
            <person name="Ohm R.A."/>
            <person name="Ortiz-Santana B."/>
            <person name="Ovrebo C."/>
            <person name="Racz N."/>
            <person name="Riley R."/>
            <person name="Savchenko A."/>
            <person name="Shiryaev A."/>
            <person name="Soop K."/>
            <person name="Spirin V."/>
            <person name="Szebenyi C."/>
            <person name="Tomsovsky M."/>
            <person name="Tulloss R.E."/>
            <person name="Uehling J."/>
            <person name="Grigoriev I.V."/>
            <person name="Vagvolgyi C."/>
            <person name="Papp T."/>
            <person name="Martin F.M."/>
            <person name="Miettinen O."/>
            <person name="Hibbett D.S."/>
            <person name="Nagy L.G."/>
        </authorList>
    </citation>
    <scope>NUCLEOTIDE SEQUENCE [LARGE SCALE GENOMIC DNA]</scope>
    <source>
        <strain evidence="3 4">CBS 121175</strain>
    </source>
</reference>
<accession>A0A5C3KNR4</accession>
<dbReference type="Proteomes" id="UP000307440">
    <property type="component" value="Unassembled WGS sequence"/>
</dbReference>
<keyword evidence="2" id="KW-1133">Transmembrane helix</keyword>
<dbReference type="EMBL" id="ML210254">
    <property type="protein sequence ID" value="TFK21932.1"/>
    <property type="molecule type" value="Genomic_DNA"/>
</dbReference>
<dbReference type="AlphaFoldDB" id="A0A5C3KNR4"/>
<evidence type="ECO:0000313" key="4">
    <source>
        <dbReference type="Proteomes" id="UP000307440"/>
    </source>
</evidence>
<feature type="compositionally biased region" description="Polar residues" evidence="1">
    <location>
        <begin position="402"/>
        <end position="414"/>
    </location>
</feature>
<proteinExistence type="predicted"/>